<keyword evidence="3" id="KW-0479">Metal-binding</keyword>
<evidence type="ECO:0000259" key="12">
    <source>
        <dbReference type="PROSITE" id="PS50089"/>
    </source>
</evidence>
<name>A0A9N9MT95_9CUCU</name>
<keyword evidence="14" id="KW-1185">Reference proteome</keyword>
<evidence type="ECO:0000256" key="4">
    <source>
        <dbReference type="ARBA" id="ARBA00022771"/>
    </source>
</evidence>
<dbReference type="InterPro" id="IPR003137">
    <property type="entry name" value="PA_domain"/>
</dbReference>
<feature type="signal peptide" evidence="11">
    <location>
        <begin position="1"/>
        <end position="17"/>
    </location>
</feature>
<feature type="domain" description="RING-type" evidence="12">
    <location>
        <begin position="274"/>
        <end position="315"/>
    </location>
</feature>
<evidence type="ECO:0000256" key="5">
    <source>
        <dbReference type="ARBA" id="ARBA00022833"/>
    </source>
</evidence>
<dbReference type="EMBL" id="OU892279">
    <property type="protein sequence ID" value="CAG9766638.1"/>
    <property type="molecule type" value="Genomic_DNA"/>
</dbReference>
<keyword evidence="6 10" id="KW-1133">Transmembrane helix</keyword>
<dbReference type="InterPro" id="IPR001841">
    <property type="entry name" value="Znf_RING"/>
</dbReference>
<dbReference type="Proteomes" id="UP001152799">
    <property type="component" value="Chromosome 3"/>
</dbReference>
<dbReference type="GO" id="GO:0016020">
    <property type="term" value="C:membrane"/>
    <property type="evidence" value="ECO:0007669"/>
    <property type="project" value="UniProtKB-SubCell"/>
</dbReference>
<evidence type="ECO:0000256" key="8">
    <source>
        <dbReference type="PROSITE-ProRule" id="PRU00175"/>
    </source>
</evidence>
<protein>
    <recommendedName>
        <fullName evidence="12">RING-type domain-containing protein</fullName>
    </recommendedName>
</protein>
<comment type="subcellular location">
    <subcellularLocation>
        <location evidence="1">Membrane</location>
        <topology evidence="1">Single-pass membrane protein</topology>
    </subcellularLocation>
</comment>
<keyword evidence="5" id="KW-0862">Zinc</keyword>
<keyword evidence="4 8" id="KW-0863">Zinc-finger</keyword>
<keyword evidence="11" id="KW-0732">Signal</keyword>
<accession>A0A9N9MT95</accession>
<proteinExistence type="predicted"/>
<dbReference type="PROSITE" id="PS50089">
    <property type="entry name" value="ZF_RING_2"/>
    <property type="match status" value="1"/>
</dbReference>
<evidence type="ECO:0000256" key="11">
    <source>
        <dbReference type="SAM" id="SignalP"/>
    </source>
</evidence>
<feature type="transmembrane region" description="Helical" evidence="10">
    <location>
        <begin position="205"/>
        <end position="228"/>
    </location>
</feature>
<keyword evidence="2 10" id="KW-0812">Transmembrane</keyword>
<evidence type="ECO:0000256" key="6">
    <source>
        <dbReference type="ARBA" id="ARBA00022989"/>
    </source>
</evidence>
<dbReference type="Gene3D" id="3.30.40.10">
    <property type="entry name" value="Zinc/RING finger domain, C3HC4 (zinc finger)"/>
    <property type="match status" value="1"/>
</dbReference>
<dbReference type="Pfam" id="PF13639">
    <property type="entry name" value="zf-RING_2"/>
    <property type="match status" value="1"/>
</dbReference>
<evidence type="ECO:0000256" key="9">
    <source>
        <dbReference type="SAM" id="MobiDB-lite"/>
    </source>
</evidence>
<dbReference type="CDD" id="cd16668">
    <property type="entry name" value="RING-H2_RNF130-like"/>
    <property type="match status" value="1"/>
</dbReference>
<evidence type="ECO:0000256" key="1">
    <source>
        <dbReference type="ARBA" id="ARBA00004167"/>
    </source>
</evidence>
<dbReference type="PANTHER" id="PTHR46539:SF23">
    <property type="entry name" value="RING-TYPE DOMAIN-CONTAINING PROTEIN"/>
    <property type="match status" value="1"/>
</dbReference>
<dbReference type="SUPFAM" id="SSF57850">
    <property type="entry name" value="RING/U-box"/>
    <property type="match status" value="1"/>
</dbReference>
<dbReference type="AlphaFoldDB" id="A0A9N9MT95"/>
<evidence type="ECO:0000313" key="13">
    <source>
        <dbReference type="EMBL" id="CAG9766638.1"/>
    </source>
</evidence>
<evidence type="ECO:0000256" key="7">
    <source>
        <dbReference type="ARBA" id="ARBA00023136"/>
    </source>
</evidence>
<dbReference type="Pfam" id="PF02225">
    <property type="entry name" value="PA"/>
    <property type="match status" value="1"/>
</dbReference>
<dbReference type="GO" id="GO:0008270">
    <property type="term" value="F:zinc ion binding"/>
    <property type="evidence" value="ECO:0007669"/>
    <property type="project" value="UniProtKB-KW"/>
</dbReference>
<dbReference type="PANTHER" id="PTHR46539">
    <property type="entry name" value="E3 UBIQUITIN-PROTEIN LIGASE ATL42"/>
    <property type="match status" value="1"/>
</dbReference>
<evidence type="ECO:0000256" key="10">
    <source>
        <dbReference type="SAM" id="Phobius"/>
    </source>
</evidence>
<dbReference type="OrthoDB" id="5357315at2759"/>
<evidence type="ECO:0000256" key="2">
    <source>
        <dbReference type="ARBA" id="ARBA00022692"/>
    </source>
</evidence>
<dbReference type="InterPro" id="IPR013083">
    <property type="entry name" value="Znf_RING/FYVE/PHD"/>
</dbReference>
<dbReference type="SUPFAM" id="SSF52025">
    <property type="entry name" value="PA domain"/>
    <property type="match status" value="1"/>
</dbReference>
<feature type="compositionally biased region" description="Polar residues" evidence="9">
    <location>
        <begin position="424"/>
        <end position="433"/>
    </location>
</feature>
<gene>
    <name evidence="13" type="ORF">CEUTPL_LOCUS7214</name>
</gene>
<dbReference type="FunFam" id="3.30.40.10:FF:000009">
    <property type="entry name" value="E3 ubiquitin-protein ligase RNF130"/>
    <property type="match status" value="1"/>
</dbReference>
<dbReference type="InterPro" id="IPR046450">
    <property type="entry name" value="PA_dom_sf"/>
</dbReference>
<evidence type="ECO:0000313" key="14">
    <source>
        <dbReference type="Proteomes" id="UP001152799"/>
    </source>
</evidence>
<evidence type="ECO:0000256" key="3">
    <source>
        <dbReference type="ARBA" id="ARBA00022723"/>
    </source>
</evidence>
<organism evidence="13 14">
    <name type="scientific">Ceutorhynchus assimilis</name>
    <name type="common">cabbage seed weevil</name>
    <dbReference type="NCBI Taxonomy" id="467358"/>
    <lineage>
        <taxon>Eukaryota</taxon>
        <taxon>Metazoa</taxon>
        <taxon>Ecdysozoa</taxon>
        <taxon>Arthropoda</taxon>
        <taxon>Hexapoda</taxon>
        <taxon>Insecta</taxon>
        <taxon>Pterygota</taxon>
        <taxon>Neoptera</taxon>
        <taxon>Endopterygota</taxon>
        <taxon>Coleoptera</taxon>
        <taxon>Polyphaga</taxon>
        <taxon>Cucujiformia</taxon>
        <taxon>Curculionidae</taxon>
        <taxon>Ceutorhynchinae</taxon>
        <taxon>Ceutorhynchus</taxon>
    </lineage>
</organism>
<dbReference type="Gene3D" id="3.50.30.30">
    <property type="match status" value="1"/>
</dbReference>
<reference evidence="13" key="1">
    <citation type="submission" date="2022-01" db="EMBL/GenBank/DDBJ databases">
        <authorList>
            <person name="King R."/>
        </authorList>
    </citation>
    <scope>NUCLEOTIDE SEQUENCE</scope>
</reference>
<keyword evidence="7 10" id="KW-0472">Membrane</keyword>
<sequence length="433" mass="48533">MCIIWLLYLIGSTLSEATPEDWVPNSLNFNINAEDNSFVSAFLNVTFKTDHGWKWDKTEVGRYGGGYVGAAYGLLVHITSRHRPDDHSGCVYPFDSSRSDGKLPPPGTPWIALIKRGHCNFDVKVDNAFKSKASGVLVYNDRDSSALDKMKLTNDPKRNISAVFIYKWKGEELAKLSENDSNVYVHITIAGHSASKTANINRTSVLFVSITFIVLMIISLTWLGFYYVQRFRYIRTKDKLTRKLGNAAKKALSKIPTKNLKAEDKEVQGDIECCAVCIEPYKLSDVLRILPCGHEFHKNCIDPWLLEHRTCPMCKMDILKHYGFVFTGSQESILQIDGLEDHIIENSNVSQPLSPRRGSISPLPEIRAIVITNQQQRQCSFDSSGDEDSSRASTPNEMTPSLPPKSPQRADLCLTCGAPREHPSTSNETVNQE</sequence>
<feature type="region of interest" description="Disordered" evidence="9">
    <location>
        <begin position="377"/>
        <end position="433"/>
    </location>
</feature>
<feature type="chain" id="PRO_5040501082" description="RING-type domain-containing protein" evidence="11">
    <location>
        <begin position="18"/>
        <end position="433"/>
    </location>
</feature>
<dbReference type="SMART" id="SM00184">
    <property type="entry name" value="RING"/>
    <property type="match status" value="1"/>
</dbReference>